<evidence type="ECO:0000313" key="2">
    <source>
        <dbReference type="Proteomes" id="UP001396334"/>
    </source>
</evidence>
<accession>A0ABR2NE34</accession>
<sequence>MEGATSLKASTLEAPELAACFSSTSNLKLPFAPSLYGHIATYIFNLSNLLIIDHVSIWYQSLIASSAFILSSSGDCGWLLQSSLALVTGVGAHGEYWN</sequence>
<reference evidence="1 2" key="1">
    <citation type="journal article" date="2024" name="G3 (Bethesda)">
        <title>Genome assembly of Hibiscus sabdariffa L. provides insights into metabolisms of medicinal natural products.</title>
        <authorList>
            <person name="Kim T."/>
        </authorList>
    </citation>
    <scope>NUCLEOTIDE SEQUENCE [LARGE SCALE GENOMIC DNA]</scope>
    <source>
        <strain evidence="1">TK-2024</strain>
        <tissue evidence="1">Old leaves</tissue>
    </source>
</reference>
<keyword evidence="2" id="KW-1185">Reference proteome</keyword>
<dbReference type="EMBL" id="JBBPBN010000168">
    <property type="protein sequence ID" value="KAK8974425.1"/>
    <property type="molecule type" value="Genomic_DNA"/>
</dbReference>
<proteinExistence type="predicted"/>
<evidence type="ECO:0000313" key="1">
    <source>
        <dbReference type="EMBL" id="KAK8974425.1"/>
    </source>
</evidence>
<gene>
    <name evidence="1" type="ORF">V6N11_072760</name>
</gene>
<dbReference type="Proteomes" id="UP001396334">
    <property type="component" value="Unassembled WGS sequence"/>
</dbReference>
<organism evidence="1 2">
    <name type="scientific">Hibiscus sabdariffa</name>
    <name type="common">roselle</name>
    <dbReference type="NCBI Taxonomy" id="183260"/>
    <lineage>
        <taxon>Eukaryota</taxon>
        <taxon>Viridiplantae</taxon>
        <taxon>Streptophyta</taxon>
        <taxon>Embryophyta</taxon>
        <taxon>Tracheophyta</taxon>
        <taxon>Spermatophyta</taxon>
        <taxon>Magnoliopsida</taxon>
        <taxon>eudicotyledons</taxon>
        <taxon>Gunneridae</taxon>
        <taxon>Pentapetalae</taxon>
        <taxon>rosids</taxon>
        <taxon>malvids</taxon>
        <taxon>Malvales</taxon>
        <taxon>Malvaceae</taxon>
        <taxon>Malvoideae</taxon>
        <taxon>Hibiscus</taxon>
    </lineage>
</organism>
<protein>
    <submittedName>
        <fullName evidence="1">Uncharacterized protein</fullName>
    </submittedName>
</protein>
<name>A0ABR2NE34_9ROSI</name>
<comment type="caution">
    <text evidence="1">The sequence shown here is derived from an EMBL/GenBank/DDBJ whole genome shotgun (WGS) entry which is preliminary data.</text>
</comment>